<dbReference type="RefSeq" id="WP_127567796.1">
    <property type="nucleotide sequence ID" value="NZ_BMFB01000001.1"/>
</dbReference>
<dbReference type="PANTHER" id="PTHR21404">
    <property type="entry name" value="HEN1"/>
    <property type="match status" value="1"/>
</dbReference>
<keyword evidence="10" id="KW-0943">RNA-mediated gene silencing</keyword>
<dbReference type="CDD" id="cd02440">
    <property type="entry name" value="AdoMet_MTases"/>
    <property type="match status" value="1"/>
</dbReference>
<dbReference type="GO" id="GO:0001510">
    <property type="term" value="P:RNA methylation"/>
    <property type="evidence" value="ECO:0007669"/>
    <property type="project" value="InterPro"/>
</dbReference>
<dbReference type="EC" id="2.1.1.386" evidence="11"/>
<reference evidence="13 14" key="1">
    <citation type="submission" date="2016-12" db="EMBL/GenBank/DDBJ databases">
        <title>The genome of dimorphic prosthecate Glycocaulis alkaliphilus 6b-8t, isolated from crude oil dictates its adaptability in petroleum environments.</title>
        <authorList>
            <person name="Wu X.-L."/>
            <person name="Geng S."/>
        </authorList>
    </citation>
    <scope>NUCLEOTIDE SEQUENCE [LARGE SCALE GENOMIC DNA]</scope>
    <source>
        <strain evidence="13 14">6B-8</strain>
    </source>
</reference>
<keyword evidence="5 13" id="KW-0808">Transferase</keyword>
<keyword evidence="14" id="KW-1185">Reference proteome</keyword>
<dbReference type="OrthoDB" id="626362at2"/>
<evidence type="ECO:0000256" key="4">
    <source>
        <dbReference type="ARBA" id="ARBA00022603"/>
    </source>
</evidence>
<keyword evidence="7" id="KW-0479">Metal-binding</keyword>
<dbReference type="GO" id="GO:0046872">
    <property type="term" value="F:metal ion binding"/>
    <property type="evidence" value="ECO:0007669"/>
    <property type="project" value="UniProtKB-KW"/>
</dbReference>
<keyword evidence="9" id="KW-0694">RNA-binding</keyword>
<keyword evidence="4 13" id="KW-0489">Methyltransferase</keyword>
<evidence type="ECO:0000256" key="6">
    <source>
        <dbReference type="ARBA" id="ARBA00022691"/>
    </source>
</evidence>
<dbReference type="GO" id="GO:0090486">
    <property type="term" value="F:small RNA 2'-O-methyltransferase activity"/>
    <property type="evidence" value="ECO:0007669"/>
    <property type="project" value="UniProtKB-EC"/>
</dbReference>
<sequence>MSTALHEERLQAVMDVLRLTAARSVADLGCGDGALLLRLAKDPAFVRLAGIEQSVAALGALRAALAVLDENIRSRVTLIEGSMLEPRPELAGVDAVVMVETIEHLPPDQLSRWERAVFDVIAPKLVVITTPNAEYNPLLGVPAHRFRHPEHTFEWDRARFRVWAEGVAARHSRRWLVRDIAGVRDGVGGASQMAIFFDPDLVI</sequence>
<dbReference type="PANTHER" id="PTHR21404:SF3">
    <property type="entry name" value="SMALL RNA 2'-O-METHYLTRANSFERASE"/>
    <property type="match status" value="1"/>
</dbReference>
<evidence type="ECO:0000256" key="9">
    <source>
        <dbReference type="ARBA" id="ARBA00022884"/>
    </source>
</evidence>
<accession>A0A3T0EBK5</accession>
<organism evidence="13 14">
    <name type="scientific">Glycocaulis alkaliphilus</name>
    <dbReference type="NCBI Taxonomy" id="1434191"/>
    <lineage>
        <taxon>Bacteria</taxon>
        <taxon>Pseudomonadati</taxon>
        <taxon>Pseudomonadota</taxon>
        <taxon>Alphaproteobacteria</taxon>
        <taxon>Maricaulales</taxon>
        <taxon>Maricaulaceae</taxon>
        <taxon>Glycocaulis</taxon>
    </lineage>
</organism>
<evidence type="ECO:0000256" key="12">
    <source>
        <dbReference type="ARBA" id="ARBA00048418"/>
    </source>
</evidence>
<dbReference type="InterPro" id="IPR029063">
    <property type="entry name" value="SAM-dependent_MTases_sf"/>
</dbReference>
<keyword evidence="6" id="KW-0949">S-adenosyl-L-methionine</keyword>
<dbReference type="Proteomes" id="UP000286954">
    <property type="component" value="Chromosome"/>
</dbReference>
<evidence type="ECO:0000313" key="14">
    <source>
        <dbReference type="Proteomes" id="UP000286954"/>
    </source>
</evidence>
<proteinExistence type="inferred from homology"/>
<keyword evidence="8" id="KW-0460">Magnesium</keyword>
<evidence type="ECO:0000256" key="10">
    <source>
        <dbReference type="ARBA" id="ARBA00023158"/>
    </source>
</evidence>
<dbReference type="EMBL" id="CP018911">
    <property type="protein sequence ID" value="AZU04670.1"/>
    <property type="molecule type" value="Genomic_DNA"/>
</dbReference>
<dbReference type="GO" id="GO:0031047">
    <property type="term" value="P:regulatory ncRNA-mediated gene silencing"/>
    <property type="evidence" value="ECO:0007669"/>
    <property type="project" value="UniProtKB-KW"/>
</dbReference>
<comment type="similarity">
    <text evidence="2">Belongs to the methyltransferase superfamily. HEN1 family.</text>
</comment>
<dbReference type="InterPro" id="IPR013217">
    <property type="entry name" value="Methyltransf_12"/>
</dbReference>
<evidence type="ECO:0000256" key="2">
    <source>
        <dbReference type="ARBA" id="ARBA00009026"/>
    </source>
</evidence>
<dbReference type="KEGG" id="gak:X907_2149"/>
<evidence type="ECO:0000256" key="3">
    <source>
        <dbReference type="ARBA" id="ARBA00021330"/>
    </source>
</evidence>
<protein>
    <recommendedName>
        <fullName evidence="3">Small RNA 2'-O-methyltransferase</fullName>
        <ecNumber evidence="11">2.1.1.386</ecNumber>
    </recommendedName>
</protein>
<gene>
    <name evidence="13" type="ORF">X907_2149</name>
</gene>
<evidence type="ECO:0000313" key="13">
    <source>
        <dbReference type="EMBL" id="AZU04670.1"/>
    </source>
</evidence>
<evidence type="ECO:0000256" key="8">
    <source>
        <dbReference type="ARBA" id="ARBA00022842"/>
    </source>
</evidence>
<dbReference type="AlphaFoldDB" id="A0A3T0EBK5"/>
<evidence type="ECO:0000256" key="5">
    <source>
        <dbReference type="ARBA" id="ARBA00022679"/>
    </source>
</evidence>
<dbReference type="Pfam" id="PF08242">
    <property type="entry name" value="Methyltransf_12"/>
    <property type="match status" value="1"/>
</dbReference>
<dbReference type="InterPro" id="IPR026610">
    <property type="entry name" value="Hen1"/>
</dbReference>
<comment type="catalytic activity">
    <reaction evidence="12">
        <text>small RNA 3'-end nucleotide + S-adenosyl-L-methionine = small RNA 3'-end 2'-O-methylnucleotide + S-adenosyl-L-homocysteine + H(+)</text>
        <dbReference type="Rhea" id="RHEA:37887"/>
        <dbReference type="Rhea" id="RHEA-COMP:10415"/>
        <dbReference type="Rhea" id="RHEA-COMP:10416"/>
        <dbReference type="ChEBI" id="CHEBI:15378"/>
        <dbReference type="ChEBI" id="CHEBI:57856"/>
        <dbReference type="ChEBI" id="CHEBI:59789"/>
        <dbReference type="ChEBI" id="CHEBI:74896"/>
        <dbReference type="ChEBI" id="CHEBI:74898"/>
        <dbReference type="EC" id="2.1.1.386"/>
    </reaction>
</comment>
<dbReference type="SUPFAM" id="SSF53335">
    <property type="entry name" value="S-adenosyl-L-methionine-dependent methyltransferases"/>
    <property type="match status" value="1"/>
</dbReference>
<name>A0A3T0EBK5_9PROT</name>
<evidence type="ECO:0000256" key="1">
    <source>
        <dbReference type="ARBA" id="ARBA00001946"/>
    </source>
</evidence>
<dbReference type="Gene3D" id="3.40.50.150">
    <property type="entry name" value="Vaccinia Virus protein VP39"/>
    <property type="match status" value="1"/>
</dbReference>
<evidence type="ECO:0000256" key="11">
    <source>
        <dbReference type="ARBA" id="ARBA00035025"/>
    </source>
</evidence>
<dbReference type="GO" id="GO:0003723">
    <property type="term" value="F:RNA binding"/>
    <property type="evidence" value="ECO:0007669"/>
    <property type="project" value="UniProtKB-KW"/>
</dbReference>
<evidence type="ECO:0000256" key="7">
    <source>
        <dbReference type="ARBA" id="ARBA00022723"/>
    </source>
</evidence>
<comment type="cofactor">
    <cofactor evidence="1">
        <name>Mg(2+)</name>
        <dbReference type="ChEBI" id="CHEBI:18420"/>
    </cofactor>
</comment>